<dbReference type="Proteomes" id="UP000663829">
    <property type="component" value="Unassembled WGS sequence"/>
</dbReference>
<name>A0A814E803_9BILA</name>
<evidence type="ECO:0000313" key="5">
    <source>
        <dbReference type="Proteomes" id="UP000663829"/>
    </source>
</evidence>
<dbReference type="AlphaFoldDB" id="A0A814E803"/>
<evidence type="ECO:0000313" key="3">
    <source>
        <dbReference type="EMBL" id="CAF0964354.1"/>
    </source>
</evidence>
<evidence type="ECO:0000256" key="1">
    <source>
        <dbReference type="SAM" id="MobiDB-lite"/>
    </source>
</evidence>
<comment type="caution">
    <text evidence="3">The sequence shown here is derived from an EMBL/GenBank/DDBJ whole genome shotgun (WGS) entry which is preliminary data.</text>
</comment>
<feature type="transmembrane region" description="Helical" evidence="2">
    <location>
        <begin position="39"/>
        <end position="61"/>
    </location>
</feature>
<organism evidence="3 5">
    <name type="scientific">Didymodactylos carnosus</name>
    <dbReference type="NCBI Taxonomy" id="1234261"/>
    <lineage>
        <taxon>Eukaryota</taxon>
        <taxon>Metazoa</taxon>
        <taxon>Spiralia</taxon>
        <taxon>Gnathifera</taxon>
        <taxon>Rotifera</taxon>
        <taxon>Eurotatoria</taxon>
        <taxon>Bdelloidea</taxon>
        <taxon>Philodinida</taxon>
        <taxon>Philodinidae</taxon>
        <taxon>Didymodactylos</taxon>
    </lineage>
</organism>
<dbReference type="EMBL" id="CAJNOQ010002540">
    <property type="protein sequence ID" value="CAF0964354.1"/>
    <property type="molecule type" value="Genomic_DNA"/>
</dbReference>
<keyword evidence="5" id="KW-1185">Reference proteome</keyword>
<evidence type="ECO:0000313" key="4">
    <source>
        <dbReference type="EMBL" id="CAF3738111.1"/>
    </source>
</evidence>
<sequence length="213" mass="24190">MLIVSLHITQQNYSNNSSLKIIDRSAMKTSSSVGVSMNVIIALMGCIIFATLSIILIALLAKHRINRFKTRFCGSRDPCANQSVVHRFHPEILLRPSVLELYNKEIEQRKEKKQFNMFDNALLHYTVPKTHSDKATKQLKLVSVVETPSRSPSMTERETKSTKTNSQQHFGLKNLDYLVGSTQTFAATTDRIYRKSIPPYQRRQSNTTLCIGS</sequence>
<dbReference type="Proteomes" id="UP000681722">
    <property type="component" value="Unassembled WGS sequence"/>
</dbReference>
<dbReference type="EMBL" id="CAJOBC010002540">
    <property type="protein sequence ID" value="CAF3738111.1"/>
    <property type="molecule type" value="Genomic_DNA"/>
</dbReference>
<keyword evidence="2" id="KW-0812">Transmembrane</keyword>
<evidence type="ECO:0000256" key="2">
    <source>
        <dbReference type="SAM" id="Phobius"/>
    </source>
</evidence>
<reference evidence="3" key="1">
    <citation type="submission" date="2021-02" db="EMBL/GenBank/DDBJ databases">
        <authorList>
            <person name="Nowell W R."/>
        </authorList>
    </citation>
    <scope>NUCLEOTIDE SEQUENCE</scope>
</reference>
<feature type="region of interest" description="Disordered" evidence="1">
    <location>
        <begin position="147"/>
        <end position="167"/>
    </location>
</feature>
<proteinExistence type="predicted"/>
<keyword evidence="2" id="KW-0472">Membrane</keyword>
<gene>
    <name evidence="3" type="ORF">GPM918_LOCUS11897</name>
    <name evidence="4" type="ORF">SRO942_LOCUS11898</name>
</gene>
<accession>A0A814E803</accession>
<protein>
    <submittedName>
        <fullName evidence="3">Uncharacterized protein</fullName>
    </submittedName>
</protein>
<keyword evidence="2" id="KW-1133">Transmembrane helix</keyword>